<protein>
    <submittedName>
        <fullName evidence="2">Signal transduction histidine kinase, LytS</fullName>
    </submittedName>
</protein>
<keyword evidence="3" id="KW-1185">Reference proteome</keyword>
<accession>A0A1H8MU44</accession>
<dbReference type="OrthoDB" id="341793at2157"/>
<dbReference type="InterPro" id="IPR024529">
    <property type="entry name" value="ECF_trnsprt_substrate-spec"/>
</dbReference>
<dbReference type="Pfam" id="PF12822">
    <property type="entry name" value="ECF_trnsprt"/>
    <property type="match status" value="1"/>
</dbReference>
<feature type="transmembrane region" description="Helical" evidence="1">
    <location>
        <begin position="121"/>
        <end position="146"/>
    </location>
</feature>
<feature type="transmembrane region" description="Helical" evidence="1">
    <location>
        <begin position="61"/>
        <end position="86"/>
    </location>
</feature>
<dbReference type="Gene3D" id="1.10.1760.20">
    <property type="match status" value="1"/>
</dbReference>
<evidence type="ECO:0000313" key="3">
    <source>
        <dbReference type="Proteomes" id="UP000199126"/>
    </source>
</evidence>
<proteinExistence type="predicted"/>
<dbReference type="RefSeq" id="WP_089820497.1">
    <property type="nucleotide sequence ID" value="NZ_FODV01000001.1"/>
</dbReference>
<sequence>MSSTEAATSGGRIERLRESIGEDFSTTTWVLIPLGIGINAIGGFIASTLKLPLFLDNIGTMLIGILAGPWAAALTGGLANVVQAMLGNPVQLAFFPVPVAIGLVTGFLARRGWFDNAKKTIVPALVLTVVATLIATPIVVLVFGGVTSSGTSLVTATLVATGRSLVESAATAQLGVEFVDKGGSAFVAYFIGKSVPTRYLPPQGQDIYS</sequence>
<keyword evidence="1" id="KW-0812">Transmembrane</keyword>
<keyword evidence="1" id="KW-1133">Transmembrane helix</keyword>
<dbReference type="EMBL" id="FODV01000001">
    <property type="protein sequence ID" value="SEO20733.1"/>
    <property type="molecule type" value="Genomic_DNA"/>
</dbReference>
<feature type="transmembrane region" description="Helical" evidence="1">
    <location>
        <begin position="92"/>
        <end position="109"/>
    </location>
</feature>
<dbReference type="Proteomes" id="UP000199126">
    <property type="component" value="Unassembled WGS sequence"/>
</dbReference>
<keyword evidence="2" id="KW-0418">Kinase</keyword>
<dbReference type="GO" id="GO:0016301">
    <property type="term" value="F:kinase activity"/>
    <property type="evidence" value="ECO:0007669"/>
    <property type="project" value="UniProtKB-KW"/>
</dbReference>
<evidence type="ECO:0000256" key="1">
    <source>
        <dbReference type="SAM" id="Phobius"/>
    </source>
</evidence>
<organism evidence="2 3">
    <name type="scientific">Halogranum amylolyticum</name>
    <dbReference type="NCBI Taxonomy" id="660520"/>
    <lineage>
        <taxon>Archaea</taxon>
        <taxon>Methanobacteriati</taxon>
        <taxon>Methanobacteriota</taxon>
        <taxon>Stenosarchaea group</taxon>
        <taxon>Halobacteria</taxon>
        <taxon>Halobacteriales</taxon>
        <taxon>Haloferacaceae</taxon>
    </lineage>
</organism>
<dbReference type="GO" id="GO:0022857">
    <property type="term" value="F:transmembrane transporter activity"/>
    <property type="evidence" value="ECO:0007669"/>
    <property type="project" value="InterPro"/>
</dbReference>
<name>A0A1H8MU44_9EURY</name>
<feature type="transmembrane region" description="Helical" evidence="1">
    <location>
        <begin position="29"/>
        <end position="49"/>
    </location>
</feature>
<keyword evidence="2" id="KW-0808">Transferase</keyword>
<dbReference type="AlphaFoldDB" id="A0A1H8MU44"/>
<gene>
    <name evidence="2" type="ORF">SAMN04487948_10184</name>
</gene>
<reference evidence="3" key="1">
    <citation type="submission" date="2016-10" db="EMBL/GenBank/DDBJ databases">
        <authorList>
            <person name="Varghese N."/>
            <person name="Submissions S."/>
        </authorList>
    </citation>
    <scope>NUCLEOTIDE SEQUENCE [LARGE SCALE GENOMIC DNA]</scope>
    <source>
        <strain evidence="3">CGMCC 1.10121</strain>
    </source>
</reference>
<keyword evidence="1" id="KW-0472">Membrane</keyword>
<evidence type="ECO:0000313" key="2">
    <source>
        <dbReference type="EMBL" id="SEO20733.1"/>
    </source>
</evidence>